<evidence type="ECO:0000313" key="6">
    <source>
        <dbReference type="Proteomes" id="UP000216857"/>
    </source>
</evidence>
<dbReference type="InterPro" id="IPR036388">
    <property type="entry name" value="WH-like_DNA-bd_sf"/>
</dbReference>
<dbReference type="PANTHER" id="PTHR35372">
    <property type="entry name" value="ATP BINDING PROTEIN-RELATED"/>
    <property type="match status" value="1"/>
</dbReference>
<evidence type="ECO:0000256" key="2">
    <source>
        <dbReference type="ARBA" id="ARBA00022801"/>
    </source>
</evidence>
<sequence length="762" mass="84103">MKAPQPLRDIRGWLLWKYVSTPGDKKPRKVPYYVGGRIRQGVQGSAEDRSRLATFDAALAAFDAGGWEGLGFIMLPDWGLVGLDFDNAVDADGNLLPEVEALVMGTYAEWSPSGRGVHAFMRGAIADKKSRATEDVFGFETFCGSGFLTFTGNVLPICDMVGNHDKIEDLTPEVLELFAQRFPGTSTKWAAKGAALDDDPLMTYSPPLNASDDEIRGWLALTEVNTSYEEWLKVGMALHHETAGDIRGLELWDEWSATGNDYPTEGRVHLEGKWDSFGRLGNRAPLTLRGVRRRAIAAKHKDDIVLDAKDHLTTAVKFLDTQYQGDDGATLMRCGGLWYYHVGSHWAELPAEDLRADMWQWLSAAKKHGKDGEIVSYMPSPSQIDATLDALRSAARGRNLRAPCWLPGFTGAPAADLISMANGILHIESRRLLPPTSSYFTLNALPYGWDEDIEPVEWLKFLDQVFPGDDESRQTLQEMFGYLLTADTSQQKMFLIIGPKRSGKGTIGRVLGSLVGRGNLVSPTLTSLTSNFGMQPLIDKLVALVPDARVGAHSNTQAVVEKLLMVSGEDDITVDRKNRDAWSGKLSARFVFLTNETPQLGDASGALAGRFITLEMRESFYGREDLGLGARLQKELPGILRWALDGLDRLRARGHFIQPAAGMEDMEEMAALSSPISAFVSEACEMGPGLISSLDDLYAAWTTWCADRGRTSMWGKDLFAKNLRAAFRGLQKVRNRVDGRQKPHYAGIRVQESYLADALLDF</sequence>
<dbReference type="InterPro" id="IPR014819">
    <property type="entry name" value="PriCT_2"/>
</dbReference>
<dbReference type="Pfam" id="PF08706">
    <property type="entry name" value="D5_N"/>
    <property type="match status" value="1"/>
</dbReference>
<dbReference type="Proteomes" id="UP000216857">
    <property type="component" value="Unassembled WGS sequence"/>
</dbReference>
<dbReference type="NCBIfam" id="TIGR01613">
    <property type="entry name" value="primase_Cterm"/>
    <property type="match status" value="1"/>
</dbReference>
<keyword evidence="3" id="KW-0067">ATP-binding</keyword>
<keyword evidence="1" id="KW-0547">Nucleotide-binding</keyword>
<dbReference type="SUPFAM" id="SSF46785">
    <property type="entry name" value="Winged helix' DNA-binding domain"/>
    <property type="match status" value="1"/>
</dbReference>
<dbReference type="EMBL" id="NEVJ01000002">
    <property type="protein sequence ID" value="OZI23738.1"/>
    <property type="molecule type" value="Genomic_DNA"/>
</dbReference>
<reference evidence="5" key="1">
    <citation type="submission" date="2017-05" db="EMBL/GenBank/DDBJ databases">
        <title>Complete and WGS of Bordetella genogroups.</title>
        <authorList>
            <person name="Spilker T."/>
            <person name="Lipuma J."/>
        </authorList>
    </citation>
    <scope>NUCLEOTIDE SEQUENCE</scope>
    <source>
        <strain evidence="5">AU21707</strain>
    </source>
</reference>
<dbReference type="GO" id="GO:0016817">
    <property type="term" value="F:hydrolase activity, acting on acid anhydrides"/>
    <property type="evidence" value="ECO:0007669"/>
    <property type="project" value="InterPro"/>
</dbReference>
<dbReference type="InterPro" id="IPR036390">
    <property type="entry name" value="WH_DNA-bd_sf"/>
</dbReference>
<dbReference type="AlphaFoldDB" id="A0A261RFC0"/>
<name>A0A261RFC0_9BORD</name>
<dbReference type="Pfam" id="PF19263">
    <property type="entry name" value="DUF5906"/>
    <property type="match status" value="1"/>
</dbReference>
<dbReference type="PROSITE" id="PS51206">
    <property type="entry name" value="SF3_HELICASE_1"/>
    <property type="match status" value="1"/>
</dbReference>
<dbReference type="OrthoDB" id="5959484at2"/>
<organism evidence="5 6">
    <name type="scientific">Bordetella genomosp. 9</name>
    <dbReference type="NCBI Taxonomy" id="1416803"/>
    <lineage>
        <taxon>Bacteria</taxon>
        <taxon>Pseudomonadati</taxon>
        <taxon>Pseudomonadota</taxon>
        <taxon>Betaproteobacteria</taxon>
        <taxon>Burkholderiales</taxon>
        <taxon>Alcaligenaceae</taxon>
        <taxon>Bordetella</taxon>
    </lineage>
</organism>
<dbReference type="PANTHER" id="PTHR35372:SF2">
    <property type="entry name" value="SF3 HELICASE DOMAIN-CONTAINING PROTEIN"/>
    <property type="match status" value="1"/>
</dbReference>
<dbReference type="InterPro" id="IPR014015">
    <property type="entry name" value="Helicase_SF3_DNA-vir"/>
</dbReference>
<dbReference type="SUPFAM" id="SSF52540">
    <property type="entry name" value="P-loop containing nucleoside triphosphate hydrolases"/>
    <property type="match status" value="1"/>
</dbReference>
<dbReference type="InterPro" id="IPR006500">
    <property type="entry name" value="Helicase_put_C_phage/plasmid"/>
</dbReference>
<dbReference type="InterPro" id="IPR027417">
    <property type="entry name" value="P-loop_NTPase"/>
</dbReference>
<dbReference type="Pfam" id="PF08707">
    <property type="entry name" value="PriCT_2"/>
    <property type="match status" value="1"/>
</dbReference>
<dbReference type="InterPro" id="IPR045455">
    <property type="entry name" value="NrS-1_pol-like_helicase"/>
</dbReference>
<keyword evidence="6" id="KW-1185">Reference proteome</keyword>
<dbReference type="InterPro" id="IPR051620">
    <property type="entry name" value="ORF904-like_C"/>
</dbReference>
<dbReference type="InterPro" id="IPR014818">
    <property type="entry name" value="Phage/plasmid_primase_P4_C"/>
</dbReference>
<dbReference type="GO" id="GO:0005524">
    <property type="term" value="F:ATP binding"/>
    <property type="evidence" value="ECO:0007669"/>
    <property type="project" value="UniProtKB-KW"/>
</dbReference>
<gene>
    <name evidence="5" type="ORF">CAL26_09920</name>
</gene>
<accession>A0A261RFC0</accession>
<dbReference type="Gene3D" id="3.40.50.300">
    <property type="entry name" value="P-loop containing nucleotide triphosphate hydrolases"/>
    <property type="match status" value="1"/>
</dbReference>
<dbReference type="RefSeq" id="WP_094846699.1">
    <property type="nucleotide sequence ID" value="NZ_NEVJ01000002.1"/>
</dbReference>
<evidence type="ECO:0000259" key="4">
    <source>
        <dbReference type="PROSITE" id="PS51206"/>
    </source>
</evidence>
<protein>
    <recommendedName>
        <fullName evidence="4">SF3 helicase domain-containing protein</fullName>
    </recommendedName>
</protein>
<evidence type="ECO:0000256" key="1">
    <source>
        <dbReference type="ARBA" id="ARBA00022741"/>
    </source>
</evidence>
<dbReference type="Gene3D" id="1.10.10.10">
    <property type="entry name" value="Winged helix-like DNA-binding domain superfamily/Winged helix DNA-binding domain"/>
    <property type="match status" value="1"/>
</dbReference>
<evidence type="ECO:0000313" key="5">
    <source>
        <dbReference type="EMBL" id="OZI23738.1"/>
    </source>
</evidence>
<evidence type="ECO:0000256" key="3">
    <source>
        <dbReference type="ARBA" id="ARBA00022840"/>
    </source>
</evidence>
<proteinExistence type="predicted"/>
<comment type="caution">
    <text evidence="5">The sequence shown here is derived from an EMBL/GenBank/DDBJ whole genome shotgun (WGS) entry which is preliminary data.</text>
</comment>
<feature type="domain" description="SF3 helicase" evidence="4">
    <location>
        <begin position="471"/>
        <end position="629"/>
    </location>
</feature>
<keyword evidence="2" id="KW-0378">Hydrolase</keyword>